<proteinExistence type="predicted"/>
<keyword evidence="3" id="KW-1185">Reference proteome</keyword>
<evidence type="ECO:0000313" key="2">
    <source>
        <dbReference type="EMBL" id="SNX68256.1"/>
    </source>
</evidence>
<dbReference type="Proteomes" id="UP000219546">
    <property type="component" value="Unassembled WGS sequence"/>
</dbReference>
<dbReference type="EMBL" id="OAOP01000002">
    <property type="protein sequence ID" value="SNX68256.1"/>
    <property type="molecule type" value="Genomic_DNA"/>
</dbReference>
<sequence>MKLNWKKIFVVLVSTLTFGLVTPTYAYDLDHGSIDKGKKPDLEETDKIDHSAVPVFQESPISQLVRQSKKVSYYKFGDRIGPVIKDEFQTFIFPKIEEVLYDLSDELGNDKVLQLKISEQPGKGTSEKMFHVIDSETNKDLVRFHVRRDHPPGEGYWFNFHYHTNEDNFESHYDLGSIYWDTNTPPNWMSEPKNNIFH</sequence>
<name>A0A285CMI6_9BACI</name>
<protein>
    <submittedName>
        <fullName evidence="2">YpjP-like protein</fullName>
    </submittedName>
</protein>
<keyword evidence="1" id="KW-0732">Signal</keyword>
<evidence type="ECO:0000313" key="3">
    <source>
        <dbReference type="Proteomes" id="UP000219546"/>
    </source>
</evidence>
<accession>A0A285CMI6</accession>
<dbReference type="InterPro" id="IPR025616">
    <property type="entry name" value="YpjP"/>
</dbReference>
<feature type="chain" id="PRO_5012876984" evidence="1">
    <location>
        <begin position="27"/>
        <end position="198"/>
    </location>
</feature>
<evidence type="ECO:0000256" key="1">
    <source>
        <dbReference type="SAM" id="SignalP"/>
    </source>
</evidence>
<dbReference type="Pfam" id="PF14005">
    <property type="entry name" value="YpjP"/>
    <property type="match status" value="1"/>
</dbReference>
<dbReference type="OrthoDB" id="2435352at2"/>
<organism evidence="2 3">
    <name type="scientific">Bacillus oleivorans</name>
    <dbReference type="NCBI Taxonomy" id="1448271"/>
    <lineage>
        <taxon>Bacteria</taxon>
        <taxon>Bacillati</taxon>
        <taxon>Bacillota</taxon>
        <taxon>Bacilli</taxon>
        <taxon>Bacillales</taxon>
        <taxon>Bacillaceae</taxon>
        <taxon>Bacillus</taxon>
    </lineage>
</organism>
<dbReference type="AlphaFoldDB" id="A0A285CMI6"/>
<dbReference type="RefSeq" id="WP_097157619.1">
    <property type="nucleotide sequence ID" value="NZ_JBEPMQ010000001.1"/>
</dbReference>
<reference evidence="2 3" key="1">
    <citation type="submission" date="2017-08" db="EMBL/GenBank/DDBJ databases">
        <authorList>
            <person name="de Groot N.N."/>
        </authorList>
    </citation>
    <scope>NUCLEOTIDE SEQUENCE [LARGE SCALE GENOMIC DNA]</scope>
    <source>
        <strain evidence="2 3">JC228</strain>
    </source>
</reference>
<gene>
    <name evidence="2" type="ORF">SAMN05877753_102436</name>
</gene>
<feature type="signal peptide" evidence="1">
    <location>
        <begin position="1"/>
        <end position="26"/>
    </location>
</feature>